<evidence type="ECO:0000313" key="2">
    <source>
        <dbReference type="Proteomes" id="UP000837803"/>
    </source>
</evidence>
<protein>
    <recommendedName>
        <fullName evidence="3">Phosphopeptide-binding protein</fullName>
    </recommendedName>
</protein>
<name>A0ABN8F7Q1_9BACT</name>
<accession>A0ABN8F7Q1</accession>
<evidence type="ECO:0000313" key="1">
    <source>
        <dbReference type="EMBL" id="CAH1000206.1"/>
    </source>
</evidence>
<keyword evidence="2" id="KW-1185">Reference proteome</keyword>
<dbReference type="Proteomes" id="UP000837803">
    <property type="component" value="Unassembled WGS sequence"/>
</dbReference>
<organism evidence="1 2">
    <name type="scientific">Neolewinella maritima</name>
    <dbReference type="NCBI Taxonomy" id="1383882"/>
    <lineage>
        <taxon>Bacteria</taxon>
        <taxon>Pseudomonadati</taxon>
        <taxon>Bacteroidota</taxon>
        <taxon>Saprospiria</taxon>
        <taxon>Saprospirales</taxon>
        <taxon>Lewinellaceae</taxon>
        <taxon>Neolewinella</taxon>
    </lineage>
</organism>
<dbReference type="EMBL" id="CAKLPZ010000001">
    <property type="protein sequence ID" value="CAH1000206.1"/>
    <property type="molecule type" value="Genomic_DNA"/>
</dbReference>
<reference evidence="1" key="1">
    <citation type="submission" date="2021-12" db="EMBL/GenBank/DDBJ databases">
        <authorList>
            <person name="Rodrigo-Torres L."/>
            <person name="Arahal R. D."/>
            <person name="Lucena T."/>
        </authorList>
    </citation>
    <scope>NUCLEOTIDE SEQUENCE</scope>
    <source>
        <strain evidence="1">CECT 8419</strain>
    </source>
</reference>
<gene>
    <name evidence="1" type="ORF">LEM8419_01354</name>
</gene>
<proteinExistence type="predicted"/>
<comment type="caution">
    <text evidence="1">The sequence shown here is derived from an EMBL/GenBank/DDBJ whole genome shotgun (WGS) entry which is preliminary data.</text>
</comment>
<evidence type="ECO:0008006" key="3">
    <source>
        <dbReference type="Google" id="ProtNLM"/>
    </source>
</evidence>
<sequence>MVITFYTERPNGPNSYYKLHDMKTLTPLLLLLALFVSGCGGDTNEMAMDQGGVEEEHPDELIGSGNPSNDDIRLTDFPASTEFPDASIDNWTFDAGTFDYEVSNYEFGVQTPDAEEIMCANSAKGQHVHLIVDNEPYIAKYEPTFEHVLSNGQHYILSFLSRSYHESIKTPAAHRAVLANVMNGGFNEPTDITEPMLFYSRPKGTYVGERETEQVMLDFYPVNAELGEDYQVKANINGREFMIDEWKPYFIEGLPLGENTVTLTLMAGDSIVDAPLNPVRRTFTLEALPAEQGDSK</sequence>